<dbReference type="InterPro" id="IPR029058">
    <property type="entry name" value="AB_hydrolase_fold"/>
</dbReference>
<dbReference type="Proteomes" id="UP001107558">
    <property type="component" value="Chromosome 3"/>
</dbReference>
<evidence type="ECO:0000313" key="3">
    <source>
        <dbReference type="Proteomes" id="UP001107558"/>
    </source>
</evidence>
<dbReference type="EMBL" id="JADBJN010000003">
    <property type="protein sequence ID" value="KAG5670740.1"/>
    <property type="molecule type" value="Genomic_DNA"/>
</dbReference>
<protein>
    <recommendedName>
        <fullName evidence="1">Partial AB-hydrolase lipase domain-containing protein</fullName>
    </recommendedName>
</protein>
<gene>
    <name evidence="2" type="ORF">PVAND_000982</name>
</gene>
<dbReference type="Pfam" id="PF04083">
    <property type="entry name" value="Abhydro_lipase"/>
    <property type="match status" value="1"/>
</dbReference>
<dbReference type="Gene3D" id="3.40.50.1820">
    <property type="entry name" value="alpha/beta hydrolase"/>
    <property type="match status" value="1"/>
</dbReference>
<dbReference type="GO" id="GO:0006629">
    <property type="term" value="P:lipid metabolic process"/>
    <property type="evidence" value="ECO:0007669"/>
    <property type="project" value="InterPro"/>
</dbReference>
<dbReference type="AlphaFoldDB" id="A0A9J6BLK0"/>
<proteinExistence type="predicted"/>
<evidence type="ECO:0000259" key="1">
    <source>
        <dbReference type="Pfam" id="PF04083"/>
    </source>
</evidence>
<keyword evidence="3" id="KW-1185">Reference proteome</keyword>
<dbReference type="OrthoDB" id="9974421at2759"/>
<dbReference type="InterPro" id="IPR006693">
    <property type="entry name" value="AB_hydrolase_lipase"/>
</dbReference>
<sequence>MCELPHQAEFFQKFLNPLNWIPKIPEVPWNPDSELTTPEIIVRHGYQAETHTVQTEDGYLLNMHRIPCGRAGCSDEIRQPVFYNMEFSQAVQTGF</sequence>
<reference evidence="2" key="1">
    <citation type="submission" date="2021-03" db="EMBL/GenBank/DDBJ databases">
        <title>Chromosome level genome of the anhydrobiotic midge Polypedilum vanderplanki.</title>
        <authorList>
            <person name="Yoshida Y."/>
            <person name="Kikawada T."/>
            <person name="Gusev O."/>
        </authorList>
    </citation>
    <scope>NUCLEOTIDE SEQUENCE</scope>
    <source>
        <strain evidence="2">NIAS01</strain>
        <tissue evidence="2">Whole body or cell culture</tissue>
    </source>
</reference>
<accession>A0A9J6BLK0</accession>
<name>A0A9J6BLK0_POLVA</name>
<comment type="caution">
    <text evidence="2">The sequence shown here is derived from an EMBL/GenBank/DDBJ whole genome shotgun (WGS) entry which is preliminary data.</text>
</comment>
<organism evidence="2 3">
    <name type="scientific">Polypedilum vanderplanki</name>
    <name type="common">Sleeping chironomid midge</name>
    <dbReference type="NCBI Taxonomy" id="319348"/>
    <lineage>
        <taxon>Eukaryota</taxon>
        <taxon>Metazoa</taxon>
        <taxon>Ecdysozoa</taxon>
        <taxon>Arthropoda</taxon>
        <taxon>Hexapoda</taxon>
        <taxon>Insecta</taxon>
        <taxon>Pterygota</taxon>
        <taxon>Neoptera</taxon>
        <taxon>Endopterygota</taxon>
        <taxon>Diptera</taxon>
        <taxon>Nematocera</taxon>
        <taxon>Chironomoidea</taxon>
        <taxon>Chironomidae</taxon>
        <taxon>Chironominae</taxon>
        <taxon>Polypedilum</taxon>
        <taxon>Polypedilum</taxon>
    </lineage>
</organism>
<evidence type="ECO:0000313" key="2">
    <source>
        <dbReference type="EMBL" id="KAG5670740.1"/>
    </source>
</evidence>
<feature type="domain" description="Partial AB-hydrolase lipase" evidence="1">
    <location>
        <begin position="37"/>
        <end position="83"/>
    </location>
</feature>